<feature type="compositionally biased region" description="Polar residues" evidence="1">
    <location>
        <begin position="269"/>
        <end position="286"/>
    </location>
</feature>
<dbReference type="GO" id="GO:0016035">
    <property type="term" value="C:zeta DNA polymerase complex"/>
    <property type="evidence" value="ECO:0007669"/>
    <property type="project" value="InterPro"/>
</dbReference>
<feature type="compositionally biased region" description="Basic and acidic residues" evidence="1">
    <location>
        <begin position="21"/>
        <end position="32"/>
    </location>
</feature>
<dbReference type="Pfam" id="PF03104">
    <property type="entry name" value="DNA_pol_B_exo1"/>
    <property type="match status" value="1"/>
</dbReference>
<evidence type="ECO:0000259" key="2">
    <source>
        <dbReference type="Pfam" id="PF03104"/>
    </source>
</evidence>
<dbReference type="Proteomes" id="UP000186922">
    <property type="component" value="Unassembled WGS sequence"/>
</dbReference>
<feature type="region of interest" description="Disordered" evidence="1">
    <location>
        <begin position="351"/>
        <end position="387"/>
    </location>
</feature>
<dbReference type="GO" id="GO:0000724">
    <property type="term" value="P:double-strand break repair via homologous recombination"/>
    <property type="evidence" value="ECO:0007669"/>
    <property type="project" value="TreeGrafter"/>
</dbReference>
<dbReference type="GO" id="GO:0003887">
    <property type="term" value="F:DNA-directed DNA polymerase activity"/>
    <property type="evidence" value="ECO:0007669"/>
    <property type="project" value="TreeGrafter"/>
</dbReference>
<feature type="region of interest" description="Disordered" evidence="1">
    <location>
        <begin position="243"/>
        <end position="338"/>
    </location>
</feature>
<dbReference type="AlphaFoldDB" id="A0A1D1W4L6"/>
<feature type="compositionally biased region" description="Low complexity" evidence="1">
    <location>
        <begin position="316"/>
        <end position="329"/>
    </location>
</feature>
<dbReference type="InterPro" id="IPR036397">
    <property type="entry name" value="RNaseH_sf"/>
</dbReference>
<evidence type="ECO:0000313" key="4">
    <source>
        <dbReference type="Proteomes" id="UP000186922"/>
    </source>
</evidence>
<feature type="compositionally biased region" description="Polar residues" evidence="1">
    <location>
        <begin position="246"/>
        <end position="258"/>
    </location>
</feature>
<dbReference type="Gene3D" id="3.30.420.10">
    <property type="entry name" value="Ribonuclease H-like superfamily/Ribonuclease H"/>
    <property type="match status" value="1"/>
</dbReference>
<dbReference type="InterPro" id="IPR030559">
    <property type="entry name" value="PolZ_Rev3"/>
</dbReference>
<reference evidence="3 4" key="1">
    <citation type="journal article" date="2016" name="Nat. Commun.">
        <title>Extremotolerant tardigrade genome and improved radiotolerance of human cultured cells by tardigrade-unique protein.</title>
        <authorList>
            <person name="Hashimoto T."/>
            <person name="Horikawa D.D."/>
            <person name="Saito Y."/>
            <person name="Kuwahara H."/>
            <person name="Kozuka-Hata H."/>
            <person name="Shin-I T."/>
            <person name="Minakuchi Y."/>
            <person name="Ohishi K."/>
            <person name="Motoyama A."/>
            <person name="Aizu T."/>
            <person name="Enomoto A."/>
            <person name="Kondo K."/>
            <person name="Tanaka S."/>
            <person name="Hara Y."/>
            <person name="Koshikawa S."/>
            <person name="Sagara H."/>
            <person name="Miura T."/>
            <person name="Yokobori S."/>
            <person name="Miyagawa K."/>
            <person name="Suzuki Y."/>
            <person name="Kubo T."/>
            <person name="Oyama M."/>
            <person name="Kohara Y."/>
            <person name="Fujiyama A."/>
            <person name="Arakawa K."/>
            <person name="Katayama T."/>
            <person name="Toyoda A."/>
            <person name="Kunieda T."/>
        </authorList>
    </citation>
    <scope>NUCLEOTIDE SEQUENCE [LARGE SCALE GENOMIC DNA]</scope>
    <source>
        <strain evidence="3 4">YOKOZUNA-1</strain>
    </source>
</reference>
<protein>
    <recommendedName>
        <fullName evidence="2">DNA-directed DNA polymerase family B exonuclease domain-containing protein</fullName>
    </recommendedName>
</protein>
<feature type="domain" description="DNA-directed DNA polymerase family B exonuclease" evidence="2">
    <location>
        <begin position="608"/>
        <end position="790"/>
    </location>
</feature>
<dbReference type="GO" id="GO:0003676">
    <property type="term" value="F:nucleic acid binding"/>
    <property type="evidence" value="ECO:0007669"/>
    <property type="project" value="InterPro"/>
</dbReference>
<evidence type="ECO:0000313" key="3">
    <source>
        <dbReference type="EMBL" id="GAV08432.1"/>
    </source>
</evidence>
<dbReference type="STRING" id="947166.A0A1D1W4L6"/>
<dbReference type="OrthoDB" id="8936361at2759"/>
<organism evidence="3 4">
    <name type="scientific">Ramazzottius varieornatus</name>
    <name type="common">Water bear</name>
    <name type="synonym">Tardigrade</name>
    <dbReference type="NCBI Taxonomy" id="947166"/>
    <lineage>
        <taxon>Eukaryota</taxon>
        <taxon>Metazoa</taxon>
        <taxon>Ecdysozoa</taxon>
        <taxon>Tardigrada</taxon>
        <taxon>Eutardigrada</taxon>
        <taxon>Parachela</taxon>
        <taxon>Hypsibioidea</taxon>
        <taxon>Ramazzottiidae</taxon>
        <taxon>Ramazzottius</taxon>
    </lineage>
</organism>
<gene>
    <name evidence="3" type="primary">RvY_18121</name>
    <name evidence="3" type="synonym">RvY_18121.2</name>
    <name evidence="3" type="ORF">RvY_18121-2</name>
</gene>
<name>A0A1D1W4L6_RAMVA</name>
<feature type="compositionally biased region" description="Basic and acidic residues" evidence="1">
    <location>
        <begin position="304"/>
        <end position="315"/>
    </location>
</feature>
<feature type="region of interest" description="Disordered" evidence="1">
    <location>
        <begin position="21"/>
        <end position="46"/>
    </location>
</feature>
<proteinExistence type="predicted"/>
<sequence length="803" mass="88519">MDYNLQGMNFINVTAVQFRNRDSRGDKTERSKLLSRSVSSEAVSQSSTTFHAPNTFTVQQETVEQMANDIPRSTTCELEVDVVCEDVLNREEIEIKIGTNPGLEAIWRDENQRRAQRGLAPLVAVPPSQDRVNLVPAKSEQYFQQRLAMKCRVSSPLPKSKDNDEVAETVARLVEEVEVMNRGSVLFGVSSQSLDLDVDSSFHLTLHHDPDTHTSSLRNISQLSIDSGQAEMEELLRGLAEERQAAATTDSSPSQTPAADSKVDRETSTDQSMSATLLTLPSSDKTIVTDVPPPMTVHGSSSPERLREATTERSGHLPALTTPAAPAHTQGQEAKSGALSFRQLAGKSAMSNASLGPAMGKQQQKLPAGKKLDRKKKSLLRPAQGFPSRASIKKTAAHHGLFLHANATTVYSDVYQLIEEELKTREDNPHQENKQPLPMERLVEFDSHCINLTSSSLFATAMDYAAGWADEMAEAADERVKTDLAEEVGVEEAVERRMGWLKVGQKREGRLLARGHSGSWKVRLTPLLPFPKLSSMDKVMDSLRAAQANVERGKVQKVPPSATKARHNSQFRALIGDVCGDVAKMNLDVASPAAKAEEATAQVLHESENLLLLSMELQCQRQGADGGPMAIGLICYALMSDTAESPADGIVGFIVLTNETSASRERDRKRFLSWLAGRETFKKVDIEYVASEVQLINSFIAVVQRWDPDIVLGYEIQLSSWGYLIERGTTLGIDMLHSLSRFLKPLVHPLKKRTPKAVAAWEARKMSEIHLVGRVVLNLWRLMRSEVSLSREGRGISMCKCGQ</sequence>
<keyword evidence="4" id="KW-1185">Reference proteome</keyword>
<dbReference type="EMBL" id="BDGG01000017">
    <property type="protein sequence ID" value="GAV08432.1"/>
    <property type="molecule type" value="Genomic_DNA"/>
</dbReference>
<comment type="caution">
    <text evidence="3">The sequence shown here is derived from an EMBL/GenBank/DDBJ whole genome shotgun (WGS) entry which is preliminary data.</text>
</comment>
<dbReference type="GO" id="GO:0042276">
    <property type="term" value="P:error-prone translesion synthesis"/>
    <property type="evidence" value="ECO:0007669"/>
    <property type="project" value="TreeGrafter"/>
</dbReference>
<dbReference type="InterPro" id="IPR012337">
    <property type="entry name" value="RNaseH-like_sf"/>
</dbReference>
<accession>A0A1D1W4L6</accession>
<evidence type="ECO:0000256" key="1">
    <source>
        <dbReference type="SAM" id="MobiDB-lite"/>
    </source>
</evidence>
<feature type="compositionally biased region" description="Low complexity" evidence="1">
    <location>
        <begin position="35"/>
        <end position="46"/>
    </location>
</feature>
<dbReference type="GO" id="GO:0005634">
    <property type="term" value="C:nucleus"/>
    <property type="evidence" value="ECO:0007669"/>
    <property type="project" value="TreeGrafter"/>
</dbReference>
<dbReference type="InterPro" id="IPR006133">
    <property type="entry name" value="DNA-dir_DNA_pol_B_exonuc"/>
</dbReference>
<dbReference type="PANTHER" id="PTHR45812">
    <property type="entry name" value="DNA POLYMERASE ZETA CATALYTIC SUBUNIT"/>
    <property type="match status" value="1"/>
</dbReference>
<dbReference type="SUPFAM" id="SSF53098">
    <property type="entry name" value="Ribonuclease H-like"/>
    <property type="match status" value="1"/>
</dbReference>
<dbReference type="PANTHER" id="PTHR45812:SF1">
    <property type="entry name" value="DNA POLYMERASE ZETA CATALYTIC SUBUNIT"/>
    <property type="match status" value="1"/>
</dbReference>